<reference evidence="3" key="2">
    <citation type="submission" date="2014-09" db="EMBL/GenBank/DDBJ databases">
        <authorList>
            <person name="Mudge J."/>
            <person name="Ramaraj T."/>
            <person name="Lindquist I.E."/>
            <person name="Bharti A.K."/>
            <person name="Sundararajan A."/>
            <person name="Cameron C.T."/>
            <person name="Woodward J.E."/>
            <person name="May G.D."/>
            <person name="Brubaker C."/>
            <person name="Broadhvest J."/>
            <person name="Wilkins T.A."/>
        </authorList>
    </citation>
    <scope>NUCLEOTIDE SEQUENCE</scope>
    <source>
        <strain evidence="3">cv. AKA8401</strain>
    </source>
</reference>
<accession>A0A0B0PNX5</accession>
<name>A0A0B0PNX5_GOSAR</name>
<keyword evidence="3" id="KW-1185">Reference proteome</keyword>
<proteinExistence type="predicted"/>
<gene>
    <name evidence="2" type="ORF">F383_06570</name>
    <name evidence="1" type="ORF">F383_20788</name>
</gene>
<dbReference type="EMBL" id="KN437322">
    <property type="protein sequence ID" value="KHG26567.1"/>
    <property type="molecule type" value="Genomic_DNA"/>
</dbReference>
<dbReference type="AlphaFoldDB" id="A0A0B0PNX5"/>
<evidence type="ECO:0000313" key="1">
    <source>
        <dbReference type="EMBL" id="KHG16742.1"/>
    </source>
</evidence>
<dbReference type="Proteomes" id="UP000032142">
    <property type="component" value="Unassembled WGS sequence"/>
</dbReference>
<protein>
    <submittedName>
        <fullName evidence="2">Arsenite oxidase subunit AioA</fullName>
    </submittedName>
</protein>
<organism evidence="2 3">
    <name type="scientific">Gossypium arboreum</name>
    <name type="common">Tree cotton</name>
    <name type="synonym">Gossypium nanking</name>
    <dbReference type="NCBI Taxonomy" id="29729"/>
    <lineage>
        <taxon>Eukaryota</taxon>
        <taxon>Viridiplantae</taxon>
        <taxon>Streptophyta</taxon>
        <taxon>Embryophyta</taxon>
        <taxon>Tracheophyta</taxon>
        <taxon>Spermatophyta</taxon>
        <taxon>Magnoliopsida</taxon>
        <taxon>eudicotyledons</taxon>
        <taxon>Gunneridae</taxon>
        <taxon>Pentapetalae</taxon>
        <taxon>rosids</taxon>
        <taxon>malvids</taxon>
        <taxon>Malvales</taxon>
        <taxon>Malvaceae</taxon>
        <taxon>Malvoideae</taxon>
        <taxon>Gossypium</taxon>
    </lineage>
</organism>
<sequence>MANVRNQHGLDFLTRTDPTAVSLCQALTTALTNHTRACPCRAQG</sequence>
<evidence type="ECO:0000313" key="2">
    <source>
        <dbReference type="EMBL" id="KHG26567.1"/>
    </source>
</evidence>
<evidence type="ECO:0000313" key="3">
    <source>
        <dbReference type="Proteomes" id="UP000032142"/>
    </source>
</evidence>
<reference evidence="2" key="1">
    <citation type="submission" date="2014-09" db="EMBL/GenBank/DDBJ databases">
        <title>G. arboreum L. cv. AKA8401 A2 genome assembly version 1.0.</title>
        <authorList>
            <person name="Mudge J."/>
            <person name="Ramaraj T."/>
            <person name="Lindquist I.E."/>
            <person name="Bharti A.K."/>
            <person name="Sundararajan A."/>
            <person name="Cameron C.T."/>
            <person name="Woodward J.E."/>
            <person name="May G.D."/>
            <person name="Brubaker C."/>
            <person name="Broadhvest J."/>
            <person name="Wilkins T.A."/>
        </authorList>
    </citation>
    <scope>NUCLEOTIDE SEQUENCE</scope>
</reference>
<dbReference type="EMBL" id="KN406849">
    <property type="protein sequence ID" value="KHG16742.1"/>
    <property type="molecule type" value="Genomic_DNA"/>
</dbReference>